<dbReference type="Proteomes" id="UP000008388">
    <property type="component" value="Segment"/>
</dbReference>
<evidence type="ECO:0000313" key="1">
    <source>
        <dbReference type="EMBL" id="AEH03604.1"/>
    </source>
</evidence>
<organism evidence="1 2">
    <name type="scientific">Pseudomonas phage PhiPA3</name>
    <name type="common">Pseudomonas aeruginosa phage PhiPA3</name>
    <dbReference type="NCBI Taxonomy" id="998086"/>
    <lineage>
        <taxon>Viruses</taxon>
        <taxon>Duplodnaviria</taxon>
        <taxon>Heunggongvirae</taxon>
        <taxon>Uroviricota</taxon>
        <taxon>Caudoviricetes</taxon>
        <taxon>Chimalliviridae</taxon>
        <taxon>Miltoncavirus</taxon>
        <taxon>Miltoncavirus PhiPA3</taxon>
    </lineage>
</organism>
<protein>
    <submittedName>
        <fullName evidence="1">Virion structural protein</fullName>
    </submittedName>
</protein>
<dbReference type="RefSeq" id="YP_009217260.1">
    <property type="nucleotide sequence ID" value="NC_028999.1"/>
</dbReference>
<sequence length="437" mass="49664">MYILKGFYSYPALISNVPDVVAKFGELSSNSSTYAKDKTIHTGTSTPNTCFISFHSVKDETTVVDLTGNMKDQVLKIGEFIYQQSIQGTIRDNPDVLRQLVMAEFGTKISTFTSGRMLTNNTIWMPEYVKFTVIEANNPNEVTIWLCDESFAAQYDEYEIEIVHPLVPYDQFFQDPLIVKQLLEAYDLPAKLEEVQAARGDYPYTFLKAFMFAYHNPRDTTMQFPAHWIAIVYGQAGNNPDLIKDKIVKEILEGSTHPREEWEVILPDLFLTTEYIFTPFWNQYSVPNSDFRAGIYSPTVDPRKRVALLRRTARGSGYTDVWVNNNYELSANIYKSIAFGAIGNPKNRGGITKFSQKWPDYMIVSNDSPDIDRMSPDTVAWTMLFSKLLKAAEAMTLYTSVPAGVSRMVRDGVIYASAYYKNVNYMVVSKASVEQFG</sequence>
<dbReference type="EMBL" id="HQ630627">
    <property type="protein sequence ID" value="AEH03604.1"/>
    <property type="molecule type" value="Genomic_DNA"/>
</dbReference>
<dbReference type="OrthoDB" id="3783at10239"/>
<name>F8SK52_BPPA3</name>
<evidence type="ECO:0000313" key="2">
    <source>
        <dbReference type="Proteomes" id="UP000008388"/>
    </source>
</evidence>
<keyword evidence="2" id="KW-1185">Reference proteome</keyword>
<accession>F8SK52</accession>
<reference evidence="1 2" key="1">
    <citation type="journal article" date="2011" name="Microbiology">
        <title>The Pseudomonas aeruginosa generalized transducing phage phiPA3 is a new member of the phiKZ-like group of 'jumbo' phages, and infects model laboratory strains and clinical isolates from cystic fibrosis patients.</title>
        <authorList>
            <person name="Monson R."/>
            <person name="Foulds I."/>
            <person name="Foweraker J."/>
            <person name="Welch M."/>
            <person name="Salmond G.P."/>
        </authorList>
    </citation>
    <scope>NUCLEOTIDE SEQUENCE [LARGE SCALE GENOMIC DNA]</scope>
</reference>
<organismHost>
    <name type="scientific">Pseudomonas aeruginosa</name>
    <dbReference type="NCBI Taxonomy" id="287"/>
</organismHost>
<proteinExistence type="predicted"/>
<dbReference type="KEGG" id="vg:26643709"/>
<gene>
    <name evidence="1" type="primary">181</name>
</gene>
<dbReference type="GeneID" id="26643709"/>